<feature type="transmembrane region" description="Helical" evidence="6">
    <location>
        <begin position="92"/>
        <end position="118"/>
    </location>
</feature>
<dbReference type="OrthoDB" id="8233587at2"/>
<dbReference type="GO" id="GO:1904680">
    <property type="term" value="F:peptide transmembrane transporter activity"/>
    <property type="evidence" value="ECO:0007669"/>
    <property type="project" value="InterPro"/>
</dbReference>
<reference evidence="7 8" key="1">
    <citation type="submission" date="2016-08" db="EMBL/GenBank/DDBJ databases">
        <authorList>
            <person name="Seilhamer J.J."/>
        </authorList>
    </citation>
    <scope>NUCLEOTIDE SEQUENCE [LARGE SCALE GENOMIC DNA]</scope>
    <source>
        <strain evidence="7 8">P1-7</strain>
    </source>
</reference>
<dbReference type="InterPro" id="IPR050835">
    <property type="entry name" value="ABC_transporter_sub-D"/>
</dbReference>
<dbReference type="GO" id="GO:0005886">
    <property type="term" value="C:plasma membrane"/>
    <property type="evidence" value="ECO:0007669"/>
    <property type="project" value="UniProtKB-SubCell"/>
</dbReference>
<evidence type="ECO:0000256" key="1">
    <source>
        <dbReference type="ARBA" id="ARBA00004651"/>
    </source>
</evidence>
<dbReference type="InterPro" id="IPR036640">
    <property type="entry name" value="ABC1_TM_sf"/>
</dbReference>
<gene>
    <name evidence="7" type="ORF">GA0061101_11938</name>
</gene>
<dbReference type="Pfam" id="PF05992">
    <property type="entry name" value="SbmA_BacA"/>
    <property type="match status" value="1"/>
</dbReference>
<dbReference type="Proteomes" id="UP000199205">
    <property type="component" value="Unassembled WGS sequence"/>
</dbReference>
<proteinExistence type="predicted"/>
<feature type="transmembrane region" description="Helical" evidence="6">
    <location>
        <begin position="248"/>
        <end position="269"/>
    </location>
</feature>
<dbReference type="EMBL" id="FMAF01000019">
    <property type="protein sequence ID" value="SCB44553.1"/>
    <property type="molecule type" value="Genomic_DNA"/>
</dbReference>
<feature type="transmembrane region" description="Helical" evidence="6">
    <location>
        <begin position="369"/>
        <end position="387"/>
    </location>
</feature>
<dbReference type="GO" id="GO:0005524">
    <property type="term" value="F:ATP binding"/>
    <property type="evidence" value="ECO:0007669"/>
    <property type="project" value="InterPro"/>
</dbReference>
<keyword evidence="2" id="KW-0813">Transport</keyword>
<keyword evidence="4 6" id="KW-1133">Transmembrane helix</keyword>
<name>A0A1C3WX22_9HYPH</name>
<evidence type="ECO:0000256" key="3">
    <source>
        <dbReference type="ARBA" id="ARBA00022692"/>
    </source>
</evidence>
<feature type="transmembrane region" description="Helical" evidence="6">
    <location>
        <begin position="62"/>
        <end position="80"/>
    </location>
</feature>
<feature type="transmembrane region" description="Helical" evidence="6">
    <location>
        <begin position="209"/>
        <end position="228"/>
    </location>
</feature>
<dbReference type="InterPro" id="IPR009248">
    <property type="entry name" value="SbmA_BacA"/>
</dbReference>
<feature type="transmembrane region" description="Helical" evidence="6">
    <location>
        <begin position="12"/>
        <end position="30"/>
    </location>
</feature>
<keyword evidence="3 6" id="KW-0812">Transmembrane</keyword>
<sequence>MFLSFFPKPKPFFISAAVWSLVAIFLWYFGGEKAGAYIGLSPLADGQDAPVGVSVFWTAPFIWFYIYYVAAVGLFALFWFRYSPHPWQYWSVLGTALIIFNTYFSVQVSVAVNAWYGPFYNLVQKALTTVGSVPGSEFYMNMLVFAGIAFVAITVGVFNLFFVSHWVFRWRTAMNDYYMANWQKLRHVEGASQRVQEDTMRFSQTVESLGVSFIGSIMTLIAFLPVLFRLGANITELPLIGNIPHALVWAAIFWSIFGTVFLAAVGIKLPGLQFINQRVEASYRKELVYGEDHGDRASPPTVAELFANVRRNYFRIYFHYTYFNVARIFYSQADNIFSFVVLVPSIVAGKLTLGLLTQITNVFDQVRGSFQYLVSSWTTIIELLSIYKRLRAFEAAIDDEPLPSIDQRYLEREPGVIHADG</sequence>
<accession>A0A1C3WX22</accession>
<keyword evidence="5 6" id="KW-0472">Membrane</keyword>
<evidence type="ECO:0000256" key="6">
    <source>
        <dbReference type="SAM" id="Phobius"/>
    </source>
</evidence>
<dbReference type="PANTHER" id="PTHR11384:SF59">
    <property type="entry name" value="LYSOSOMAL COBALAMIN TRANSPORTER ABCD4"/>
    <property type="match status" value="1"/>
</dbReference>
<protein>
    <submittedName>
        <fullName evidence="7">Peptide/bleomycin uptake transporter</fullName>
    </submittedName>
</protein>
<dbReference type="SUPFAM" id="SSF90123">
    <property type="entry name" value="ABC transporter transmembrane region"/>
    <property type="match status" value="1"/>
</dbReference>
<dbReference type="NCBIfam" id="NF008306">
    <property type="entry name" value="PRK11098.1"/>
    <property type="match status" value="1"/>
</dbReference>
<dbReference type="GO" id="GO:0015833">
    <property type="term" value="P:peptide transport"/>
    <property type="evidence" value="ECO:0007669"/>
    <property type="project" value="InterPro"/>
</dbReference>
<evidence type="ECO:0000256" key="4">
    <source>
        <dbReference type="ARBA" id="ARBA00022989"/>
    </source>
</evidence>
<feature type="transmembrane region" description="Helical" evidence="6">
    <location>
        <begin position="138"/>
        <end position="162"/>
    </location>
</feature>
<evidence type="ECO:0000313" key="7">
    <source>
        <dbReference type="EMBL" id="SCB44553.1"/>
    </source>
</evidence>
<organism evidence="7 8">
    <name type="scientific">Rhizobium lusitanum</name>
    <dbReference type="NCBI Taxonomy" id="293958"/>
    <lineage>
        <taxon>Bacteria</taxon>
        <taxon>Pseudomonadati</taxon>
        <taxon>Pseudomonadota</taxon>
        <taxon>Alphaproteobacteria</taxon>
        <taxon>Hyphomicrobiales</taxon>
        <taxon>Rhizobiaceae</taxon>
        <taxon>Rhizobium/Agrobacterium group</taxon>
        <taxon>Rhizobium</taxon>
    </lineage>
</organism>
<feature type="transmembrane region" description="Helical" evidence="6">
    <location>
        <begin position="336"/>
        <end position="357"/>
    </location>
</feature>
<evidence type="ECO:0000313" key="8">
    <source>
        <dbReference type="Proteomes" id="UP000199205"/>
    </source>
</evidence>
<dbReference type="PANTHER" id="PTHR11384">
    <property type="entry name" value="ATP-BINDING CASSETTE, SUB-FAMILY D MEMBER"/>
    <property type="match status" value="1"/>
</dbReference>
<evidence type="ECO:0000256" key="5">
    <source>
        <dbReference type="ARBA" id="ARBA00023136"/>
    </source>
</evidence>
<dbReference type="RefSeq" id="WP_092575796.1">
    <property type="nucleotide sequence ID" value="NZ_FMAF01000019.1"/>
</dbReference>
<dbReference type="AlphaFoldDB" id="A0A1C3WX22"/>
<dbReference type="NCBIfam" id="NF009036">
    <property type="entry name" value="PRK12369.1"/>
    <property type="match status" value="1"/>
</dbReference>
<comment type="subcellular location">
    <subcellularLocation>
        <location evidence="1">Cell membrane</location>
        <topology evidence="1">Multi-pass membrane protein</topology>
    </subcellularLocation>
</comment>
<evidence type="ECO:0000256" key="2">
    <source>
        <dbReference type="ARBA" id="ARBA00022448"/>
    </source>
</evidence>